<evidence type="ECO:0000313" key="6">
    <source>
        <dbReference type="EMBL" id="CAB4877960.1"/>
    </source>
</evidence>
<dbReference type="AlphaFoldDB" id="A0A6J6YFU2"/>
<dbReference type="Pfam" id="PF00296">
    <property type="entry name" value="Bac_luciferase"/>
    <property type="match status" value="1"/>
</dbReference>
<dbReference type="EMBL" id="CAFAAL010000083">
    <property type="protein sequence ID" value="CAB4807093.1"/>
    <property type="molecule type" value="Genomic_DNA"/>
</dbReference>
<dbReference type="EMBL" id="CAEZYH010000072">
    <property type="protein sequence ID" value="CAB4726301.1"/>
    <property type="molecule type" value="Genomic_DNA"/>
</dbReference>
<proteinExistence type="predicted"/>
<name>A0A6J6YFU2_9ZZZZ</name>
<protein>
    <submittedName>
        <fullName evidence="5">Unannotated protein</fullName>
    </submittedName>
</protein>
<dbReference type="EMBL" id="CAFBLJ010000083">
    <property type="protein sequence ID" value="CAB4877960.1"/>
    <property type="molecule type" value="Genomic_DNA"/>
</dbReference>
<dbReference type="Gene3D" id="3.20.20.30">
    <property type="entry name" value="Luciferase-like domain"/>
    <property type="match status" value="1"/>
</dbReference>
<reference evidence="5" key="1">
    <citation type="submission" date="2020-05" db="EMBL/GenBank/DDBJ databases">
        <authorList>
            <person name="Chiriac C."/>
            <person name="Salcher M."/>
            <person name="Ghai R."/>
            <person name="Kavagutti S V."/>
        </authorList>
    </citation>
    <scope>NUCLEOTIDE SEQUENCE</scope>
</reference>
<evidence type="ECO:0000313" key="3">
    <source>
        <dbReference type="EMBL" id="CAB4726301.1"/>
    </source>
</evidence>
<dbReference type="PANTHER" id="PTHR43244">
    <property type="match status" value="1"/>
</dbReference>
<sequence length="291" mass="31457">MTTTKRSPVAGIMTVADMMQPKDLIAHVQRLESTGHLSAWLPDIFGREIYVTAGFILHHTTKIKVASGIAHMYGRDAICSSQAARTLSELSGGRFIQGLGVSNTIASEMRGIPWENPVQKTREYVNALRGPLPIMAPAVYEPVPIYIAAHGPKMLAVAGEVADGANTYMQTPEHTTHARGLVGADKVLNVVLPCCLTTDPAIGRAVGRAMVSIYLPLPAYQRQWASQGFDESDWTNGGSDRLVDTYVAWGSIETIRNRMQEHIDAGANSIIMAAGGYSPENSWELLEATAP</sequence>
<gene>
    <name evidence="3" type="ORF">UFOPK2658_01414</name>
    <name evidence="4" type="ORF">UFOPK2880_00954</name>
    <name evidence="5" type="ORF">UFOPK3004_00999</name>
    <name evidence="6" type="ORF">UFOPK3304_01384</name>
    <name evidence="7" type="ORF">UFOPK4134_01182</name>
</gene>
<keyword evidence="1" id="KW-0560">Oxidoreductase</keyword>
<accession>A0A6J6YFU2</accession>
<dbReference type="GO" id="GO:0016705">
    <property type="term" value="F:oxidoreductase activity, acting on paired donors, with incorporation or reduction of molecular oxygen"/>
    <property type="evidence" value="ECO:0007669"/>
    <property type="project" value="InterPro"/>
</dbReference>
<dbReference type="SUPFAM" id="SSF51679">
    <property type="entry name" value="Bacterial luciferase-like"/>
    <property type="match status" value="1"/>
</dbReference>
<evidence type="ECO:0000313" key="5">
    <source>
        <dbReference type="EMBL" id="CAB4807093.1"/>
    </source>
</evidence>
<dbReference type="EMBL" id="CAFBPS010000094">
    <property type="protein sequence ID" value="CAB5032766.1"/>
    <property type="molecule type" value="Genomic_DNA"/>
</dbReference>
<evidence type="ECO:0000259" key="2">
    <source>
        <dbReference type="Pfam" id="PF00296"/>
    </source>
</evidence>
<organism evidence="5">
    <name type="scientific">freshwater metagenome</name>
    <dbReference type="NCBI Taxonomy" id="449393"/>
    <lineage>
        <taxon>unclassified sequences</taxon>
        <taxon>metagenomes</taxon>
        <taxon>ecological metagenomes</taxon>
    </lineage>
</organism>
<feature type="domain" description="Luciferase-like" evidence="2">
    <location>
        <begin position="19"/>
        <end position="268"/>
    </location>
</feature>
<dbReference type="CDD" id="cd01097">
    <property type="entry name" value="Tetrahydromethanopterin_reductase"/>
    <property type="match status" value="1"/>
</dbReference>
<dbReference type="PANTHER" id="PTHR43244:SF1">
    <property type="entry name" value="5,10-METHYLENETETRAHYDROMETHANOPTERIN REDUCTASE"/>
    <property type="match status" value="1"/>
</dbReference>
<dbReference type="InterPro" id="IPR011251">
    <property type="entry name" value="Luciferase-like_dom"/>
</dbReference>
<dbReference type="InterPro" id="IPR036661">
    <property type="entry name" value="Luciferase-like_sf"/>
</dbReference>
<evidence type="ECO:0000313" key="7">
    <source>
        <dbReference type="EMBL" id="CAB5032766.1"/>
    </source>
</evidence>
<evidence type="ECO:0000313" key="4">
    <source>
        <dbReference type="EMBL" id="CAB4773423.1"/>
    </source>
</evidence>
<dbReference type="InterPro" id="IPR050564">
    <property type="entry name" value="F420-G6PD/mer"/>
</dbReference>
<dbReference type="EMBL" id="CAEZZP010000053">
    <property type="protein sequence ID" value="CAB4773423.1"/>
    <property type="molecule type" value="Genomic_DNA"/>
</dbReference>
<evidence type="ECO:0000256" key="1">
    <source>
        <dbReference type="ARBA" id="ARBA00023002"/>
    </source>
</evidence>